<dbReference type="AlphaFoldDB" id="A0A8H6VRT7"/>
<dbReference type="InterPro" id="IPR003959">
    <property type="entry name" value="ATPase_AAA_core"/>
</dbReference>
<dbReference type="InterPro" id="IPR054289">
    <property type="entry name" value="DUF7025"/>
</dbReference>
<keyword evidence="2" id="KW-0472">Membrane</keyword>
<keyword evidence="4" id="KW-0482">Metalloprotease</keyword>
<gene>
    <name evidence="4" type="ORF">HII31_02233</name>
</gene>
<dbReference type="Gene3D" id="3.40.50.300">
    <property type="entry name" value="P-loop containing nucleotide triphosphate hydrolases"/>
    <property type="match status" value="1"/>
</dbReference>
<dbReference type="GO" id="GO:0006508">
    <property type="term" value="P:proteolysis"/>
    <property type="evidence" value="ECO:0007669"/>
    <property type="project" value="UniProtKB-KW"/>
</dbReference>
<feature type="transmembrane region" description="Helical" evidence="2">
    <location>
        <begin position="702"/>
        <end position="720"/>
    </location>
</feature>
<feature type="compositionally biased region" description="Low complexity" evidence="1">
    <location>
        <begin position="59"/>
        <end position="70"/>
    </location>
</feature>
<comment type="caution">
    <text evidence="4">The sequence shown here is derived from an EMBL/GenBank/DDBJ whole genome shotgun (WGS) entry which is preliminary data.</text>
</comment>
<dbReference type="Pfam" id="PF22942">
    <property type="entry name" value="DUF7025"/>
    <property type="match status" value="1"/>
</dbReference>
<proteinExistence type="predicted"/>
<keyword evidence="4" id="KW-0645">Protease</keyword>
<dbReference type="SUPFAM" id="SSF52540">
    <property type="entry name" value="P-loop containing nucleoside triphosphate hydrolases"/>
    <property type="match status" value="1"/>
</dbReference>
<keyword evidence="4" id="KW-0378">Hydrolase</keyword>
<feature type="domain" description="AAA+ ATPase" evidence="3">
    <location>
        <begin position="504"/>
        <end position="631"/>
    </location>
</feature>
<dbReference type="PANTHER" id="PTHR46411:SF3">
    <property type="entry name" value="AAA+ ATPASE DOMAIN-CONTAINING PROTEIN"/>
    <property type="match status" value="1"/>
</dbReference>
<dbReference type="Pfam" id="PF00004">
    <property type="entry name" value="AAA"/>
    <property type="match status" value="1"/>
</dbReference>
<dbReference type="SMART" id="SM00382">
    <property type="entry name" value="AAA"/>
    <property type="match status" value="1"/>
</dbReference>
<feature type="region of interest" description="Disordered" evidence="1">
    <location>
        <begin position="1"/>
        <end position="76"/>
    </location>
</feature>
<name>A0A8H6VRT7_9PEZI</name>
<evidence type="ECO:0000313" key="4">
    <source>
        <dbReference type="EMBL" id="KAF7196505.1"/>
    </source>
</evidence>
<evidence type="ECO:0000259" key="3">
    <source>
        <dbReference type="SMART" id="SM00382"/>
    </source>
</evidence>
<reference evidence="4" key="1">
    <citation type="submission" date="2020-04" db="EMBL/GenBank/DDBJ databases">
        <title>Draft genome resource of the tomato pathogen Pseudocercospora fuligena.</title>
        <authorList>
            <person name="Zaccaron A."/>
        </authorList>
    </citation>
    <scope>NUCLEOTIDE SEQUENCE</scope>
    <source>
        <strain evidence="4">PF001</strain>
    </source>
</reference>
<organism evidence="4 5">
    <name type="scientific">Pseudocercospora fuligena</name>
    <dbReference type="NCBI Taxonomy" id="685502"/>
    <lineage>
        <taxon>Eukaryota</taxon>
        <taxon>Fungi</taxon>
        <taxon>Dikarya</taxon>
        <taxon>Ascomycota</taxon>
        <taxon>Pezizomycotina</taxon>
        <taxon>Dothideomycetes</taxon>
        <taxon>Dothideomycetidae</taxon>
        <taxon>Mycosphaerellales</taxon>
        <taxon>Mycosphaerellaceae</taxon>
        <taxon>Pseudocercospora</taxon>
    </lineage>
</organism>
<keyword evidence="5" id="KW-1185">Reference proteome</keyword>
<dbReference type="GO" id="GO:0016887">
    <property type="term" value="F:ATP hydrolysis activity"/>
    <property type="evidence" value="ECO:0007669"/>
    <property type="project" value="InterPro"/>
</dbReference>
<keyword evidence="2" id="KW-0812">Transmembrane</keyword>
<feature type="compositionally biased region" description="Basic and acidic residues" evidence="1">
    <location>
        <begin position="32"/>
        <end position="47"/>
    </location>
</feature>
<dbReference type="EMBL" id="JABCIY010000025">
    <property type="protein sequence ID" value="KAF7196505.1"/>
    <property type="molecule type" value="Genomic_DNA"/>
</dbReference>
<feature type="region of interest" description="Disordered" evidence="1">
    <location>
        <begin position="384"/>
        <end position="404"/>
    </location>
</feature>
<dbReference type="InterPro" id="IPR027417">
    <property type="entry name" value="P-loop_NTPase"/>
</dbReference>
<keyword evidence="2" id="KW-1133">Transmembrane helix</keyword>
<evidence type="ECO:0000256" key="1">
    <source>
        <dbReference type="SAM" id="MobiDB-lite"/>
    </source>
</evidence>
<accession>A0A8H6VRT7</accession>
<evidence type="ECO:0000313" key="5">
    <source>
        <dbReference type="Proteomes" id="UP000660729"/>
    </source>
</evidence>
<dbReference type="GO" id="GO:0005524">
    <property type="term" value="F:ATP binding"/>
    <property type="evidence" value="ECO:0007669"/>
    <property type="project" value="InterPro"/>
</dbReference>
<sequence length="745" mass="84854">MAETADAVMSAEITGAPDSVGHVSDESWEQPVAHKEDHAKGPEEARGRSRHSRSRESSRASSRRSSSLSEVSDEDGPIGESAEIIEVFRARWEDWTTDKPKKKSRLHIPRNRAIVVRHHEPENEPWQLHSITIRSPYIRKVLAAAFQDYPGIDAKLEDMTFRAPFQELFFRWNKFLDLLRDEADETVIEHCNLLIDTMKETLQPKLERAADLKSRDLIEYEYLWTLFEPGTEVYSNVDDHHRLYIVDDSYPVDAEYEKKEFVVHCRYVDFDGSKLGFDTAKRKIPVFKGVKPITELPIFPSAAHTDIVDIRRQLDQQGQKMLAHCGVHFVQYTGFALEYDDFNQDQNQKPKWIDHQRIVIDARSWMQQNVSMAPVLDPISSAVRQRSRSDSISPSRGYAKLPPPMDPFPFQNGAKLEMPSQKEPDLSIPDHLVKYCAPFVRGFNLKTKKWVACFVDGVENIDWNDRAFEKLLLRQQYKDMILAFMQSHIQSKDQFDDIIKGKGQGFVMLLEGEAGVGKTLTAESIAEQMHQPLYSLSAGELGTTTESVDHALQRVLDLCAKWHAVLLIDECDVYLEQRSVSDLERNKLVAVFLRLLEYYAGIMLLTTNRASSIDAAFQSRIHLSITYPREPSEKHYTDDPISEDQLNTLSKLDFNGREIKSIARSARLLAARDEKPLSFEHVQAVLDVKKGGVKGAPKVESWRAAVAAFLIGLVIVWWLYGRFAGRPAGTTCTVSYKASTPTLTE</sequence>
<evidence type="ECO:0000256" key="2">
    <source>
        <dbReference type="SAM" id="Phobius"/>
    </source>
</evidence>
<dbReference type="OrthoDB" id="10042665at2759"/>
<dbReference type="PANTHER" id="PTHR46411">
    <property type="entry name" value="FAMILY ATPASE, PUTATIVE-RELATED"/>
    <property type="match status" value="1"/>
</dbReference>
<dbReference type="InterPro" id="IPR003593">
    <property type="entry name" value="AAA+_ATPase"/>
</dbReference>
<dbReference type="Proteomes" id="UP000660729">
    <property type="component" value="Unassembled WGS sequence"/>
</dbReference>
<protein>
    <submittedName>
        <fullName evidence="4">ATP-dependent zinc metalloprotease FtsH</fullName>
    </submittedName>
</protein>
<dbReference type="GO" id="GO:0008237">
    <property type="term" value="F:metallopeptidase activity"/>
    <property type="evidence" value="ECO:0007669"/>
    <property type="project" value="UniProtKB-KW"/>
</dbReference>